<feature type="region of interest" description="Disordered" evidence="1">
    <location>
        <begin position="734"/>
        <end position="885"/>
    </location>
</feature>
<dbReference type="RefSeq" id="WP_378139196.1">
    <property type="nucleotide sequence ID" value="NZ_JBHSMI010000067.1"/>
</dbReference>
<feature type="compositionally biased region" description="Low complexity" evidence="1">
    <location>
        <begin position="950"/>
        <end position="959"/>
    </location>
</feature>
<feature type="compositionally biased region" description="Polar residues" evidence="1">
    <location>
        <begin position="875"/>
        <end position="885"/>
    </location>
</feature>
<feature type="region of interest" description="Disordered" evidence="1">
    <location>
        <begin position="291"/>
        <end position="430"/>
    </location>
</feature>
<feature type="compositionally biased region" description="Polar residues" evidence="1">
    <location>
        <begin position="403"/>
        <end position="418"/>
    </location>
</feature>
<feature type="compositionally biased region" description="Basic and acidic residues" evidence="1">
    <location>
        <begin position="653"/>
        <end position="673"/>
    </location>
</feature>
<organism evidence="2 3">
    <name type="scientific">Cohnella soli</name>
    <dbReference type="NCBI Taxonomy" id="425005"/>
    <lineage>
        <taxon>Bacteria</taxon>
        <taxon>Bacillati</taxon>
        <taxon>Bacillota</taxon>
        <taxon>Bacilli</taxon>
        <taxon>Bacillales</taxon>
        <taxon>Paenibacillaceae</taxon>
        <taxon>Cohnella</taxon>
    </lineage>
</organism>
<feature type="region of interest" description="Disordered" evidence="1">
    <location>
        <begin position="1063"/>
        <end position="1084"/>
    </location>
</feature>
<dbReference type="EMBL" id="JBHSMI010000067">
    <property type="protein sequence ID" value="MFC5406955.1"/>
    <property type="molecule type" value="Genomic_DNA"/>
</dbReference>
<dbReference type="Proteomes" id="UP001596113">
    <property type="component" value="Unassembled WGS sequence"/>
</dbReference>
<feature type="region of interest" description="Disordered" evidence="1">
    <location>
        <begin position="137"/>
        <end position="279"/>
    </location>
</feature>
<comment type="caution">
    <text evidence="2">The sequence shown here is derived from an EMBL/GenBank/DDBJ whole genome shotgun (WGS) entry which is preliminary data.</text>
</comment>
<protein>
    <submittedName>
        <fullName evidence="2">Uncharacterized protein</fullName>
    </submittedName>
</protein>
<feature type="region of interest" description="Disordered" evidence="1">
    <location>
        <begin position="469"/>
        <end position="499"/>
    </location>
</feature>
<feature type="compositionally biased region" description="Polar residues" evidence="1">
    <location>
        <begin position="770"/>
        <end position="781"/>
    </location>
</feature>
<keyword evidence="3" id="KW-1185">Reference proteome</keyword>
<accession>A0ABW0I312</accession>
<feature type="compositionally biased region" description="Basic residues" evidence="1">
    <location>
        <begin position="322"/>
        <end position="331"/>
    </location>
</feature>
<evidence type="ECO:0000313" key="2">
    <source>
        <dbReference type="EMBL" id="MFC5406955.1"/>
    </source>
</evidence>
<feature type="region of interest" description="Disordered" evidence="1">
    <location>
        <begin position="922"/>
        <end position="962"/>
    </location>
</feature>
<feature type="compositionally biased region" description="Polar residues" evidence="1">
    <location>
        <begin position="158"/>
        <end position="167"/>
    </location>
</feature>
<feature type="compositionally biased region" description="Basic and acidic residues" evidence="1">
    <location>
        <begin position="340"/>
        <end position="351"/>
    </location>
</feature>
<reference evidence="3" key="1">
    <citation type="journal article" date="2019" name="Int. J. Syst. Evol. Microbiol.">
        <title>The Global Catalogue of Microorganisms (GCM) 10K type strain sequencing project: providing services to taxonomists for standard genome sequencing and annotation.</title>
        <authorList>
            <consortium name="The Broad Institute Genomics Platform"/>
            <consortium name="The Broad Institute Genome Sequencing Center for Infectious Disease"/>
            <person name="Wu L."/>
            <person name="Ma J."/>
        </authorList>
    </citation>
    <scope>NUCLEOTIDE SEQUENCE [LARGE SCALE GENOMIC DNA]</scope>
    <source>
        <strain evidence="3">CGMCC 1.18575</strain>
    </source>
</reference>
<feature type="compositionally biased region" description="Basic and acidic residues" evidence="1">
    <location>
        <begin position="556"/>
        <end position="570"/>
    </location>
</feature>
<sequence length="1250" mass="133825">MRRNAEMKMPAVDMGVTGALSGRFASDVMDKYRATRREEKGGGPLVFRSAKKEDKKSMRKVSAVDPVRPRVPFSPPVRQPAVQPPIQPAKERVVVERERIVERIVEREKIVERRIPDTREVQRIIIEQRLLREQAVLGTPPSTAADGKARAREAEAGTSDSSQSSTAPLGEAGRDLSTSSKNEKTKSGSKTSDQSSQRQPGKAPAFQASRGRKPADQELSPTSANESAFPGKQERGSVYEDSLQAVAPIAETGSLGRMDEMNQDSGHAEFSSLSRHASFAAALSRRMEWPLSAKPQSTSELKRTASLLPHSRKEEAAPDRKGGRKGGRKRKADAVTTPHADAKKPKPHEGKSFIFLNRKKVREMLDSHPTEVKRSASYIAESGQPGTVESEPTGSSPRARVSASKTQTSPSPESQTPINIPPSKLPQADTLTINDMPLDAGTFRGIRISPASGPKRAVEDFSIGQSRLRESVDTADVPENAFNKEAVANPEVEEDLSPRSATGPIRWRLRHSNLGRFDKPSDEHGEQQLVVRRVGVNNGRPIIVRRDSVVTASTEPLHEGAGESDSRELPSKAEISVGAIDEQLPTAQPYGSSEMTVLEHIALENELKLKRGSLRLSARWIEEALADKRKVDTQMTHRTAATNLSVDASPMRRSSEDTAARGHLRNERSKDDTSGMMGFGGPMPSVARTIRPNGITPPWPLPIRSAVFSAQFAEEAALRQSKFVFRRPSALQGNSSVRAGVKPRPADRPSTQPAPSIYGEDVAASVARPTAQSGGSRSNIPDSAVPIVLRRTKRGPHPVESNRATTMTEREARPTGSVWVPVTKSPVVPDGSLQDSQATKPSEALTVSSLGGSVTKPSEASAASLRGIPVKRSSDASTAGSQVVPSTKLSEVSFVSLPRASVKKSPGTLTWAPITKLPRPSTARALGVPVKNPTGPATASSLARSHRASAAKSSEASTAGLRGGPVTMLFEASSANSREAAMSGTSGAPGENANSVFAQPRGHRSTRPGSAQTSTLISRRSNVLGNAPIPVAETSSVFVNRSVRLAGKAKATVARQNGLTSRHVAPAPESGKPINASSGTMILPGRSDLNRTGIAASAMYGRLGNPTQEAMSTLDGERRNATPSLALWRSNRTAARIEDGDTLGTEPPEAAVSTAQIGPAIHRRAKPARPDQEDAEIAESAQLELRRNAPAAIATSAKQADVPAEPPRIDAEVLKQAVNSLPQLQPDQLADQVYKALMKKMKFEQRLRGF</sequence>
<gene>
    <name evidence="2" type="ORF">ACFPOF_29875</name>
</gene>
<feature type="compositionally biased region" description="Polar residues" evidence="1">
    <location>
        <begin position="833"/>
        <end position="858"/>
    </location>
</feature>
<feature type="region of interest" description="Disordered" evidence="1">
    <location>
        <begin position="647"/>
        <end position="678"/>
    </location>
</feature>
<feature type="region of interest" description="Disordered" evidence="1">
    <location>
        <begin position="551"/>
        <end position="570"/>
    </location>
</feature>
<feature type="compositionally biased region" description="Polar residues" evidence="1">
    <location>
        <begin position="384"/>
        <end position="396"/>
    </location>
</feature>
<feature type="compositionally biased region" description="Pro residues" evidence="1">
    <location>
        <begin position="72"/>
        <end position="84"/>
    </location>
</feature>
<proteinExistence type="predicted"/>
<feature type="region of interest" description="Disordered" evidence="1">
    <location>
        <begin position="975"/>
        <end position="1015"/>
    </location>
</feature>
<feature type="compositionally biased region" description="Basic and acidic residues" evidence="1">
    <location>
        <begin position="362"/>
        <end position="374"/>
    </location>
</feature>
<name>A0ABW0I312_9BACL</name>
<evidence type="ECO:0000256" key="1">
    <source>
        <dbReference type="SAM" id="MobiDB-lite"/>
    </source>
</evidence>
<feature type="region of interest" description="Disordered" evidence="1">
    <location>
        <begin position="35"/>
        <end position="84"/>
    </location>
</feature>
<evidence type="ECO:0000313" key="3">
    <source>
        <dbReference type="Proteomes" id="UP001596113"/>
    </source>
</evidence>
<feature type="compositionally biased region" description="Basic and acidic residues" evidence="1">
    <location>
        <begin position="311"/>
        <end position="321"/>
    </location>
</feature>
<feature type="compositionally biased region" description="Polar residues" evidence="1">
    <location>
        <begin position="188"/>
        <end position="199"/>
    </location>
</feature>